<dbReference type="GO" id="GO:0005886">
    <property type="term" value="C:plasma membrane"/>
    <property type="evidence" value="ECO:0007669"/>
    <property type="project" value="UniProtKB-ARBA"/>
</dbReference>
<feature type="chain" id="PRO_5043038068" description="Protein kinase domain-containing protein" evidence="14">
    <location>
        <begin position="22"/>
        <end position="615"/>
    </location>
</feature>
<keyword evidence="4 13" id="KW-0812">Transmembrane</keyword>
<evidence type="ECO:0000256" key="5">
    <source>
        <dbReference type="ARBA" id="ARBA00022729"/>
    </source>
</evidence>
<dbReference type="GO" id="GO:0004674">
    <property type="term" value="F:protein serine/threonine kinase activity"/>
    <property type="evidence" value="ECO:0007669"/>
    <property type="project" value="UniProtKB-KW"/>
</dbReference>
<keyword evidence="7" id="KW-0418">Kinase</keyword>
<dbReference type="PANTHER" id="PTHR46008">
    <property type="entry name" value="LEAF RUST 10 DISEASE-RESISTANCE LOCUS RECEPTOR-LIKE PROTEIN KINASE-LIKE 1.4"/>
    <property type="match status" value="1"/>
</dbReference>
<evidence type="ECO:0000256" key="11">
    <source>
        <dbReference type="ARBA" id="ARBA00023180"/>
    </source>
</evidence>
<keyword evidence="11" id="KW-0325">Glycoprotein</keyword>
<evidence type="ECO:0000256" key="14">
    <source>
        <dbReference type="SAM" id="SignalP"/>
    </source>
</evidence>
<keyword evidence="6 12" id="KW-0547">Nucleotide-binding</keyword>
<dbReference type="PROSITE" id="PS00107">
    <property type="entry name" value="PROTEIN_KINASE_ATP"/>
    <property type="match status" value="1"/>
</dbReference>
<evidence type="ECO:0000256" key="3">
    <source>
        <dbReference type="ARBA" id="ARBA00022679"/>
    </source>
</evidence>
<dbReference type="PROSITE" id="PS00108">
    <property type="entry name" value="PROTEIN_KINASE_ST"/>
    <property type="match status" value="1"/>
</dbReference>
<dbReference type="SUPFAM" id="SSF56112">
    <property type="entry name" value="Protein kinase-like (PK-like)"/>
    <property type="match status" value="1"/>
</dbReference>
<dbReference type="PANTHER" id="PTHR46008:SF2">
    <property type="entry name" value="LEAF RUST 10 DISEASE-RESISTANCE LOCUS RECEPTOR-LIKE PROTEIN KINASE-LIKE 1.4"/>
    <property type="match status" value="1"/>
</dbReference>
<keyword evidence="5 14" id="KW-0732">Signal</keyword>
<keyword evidence="3" id="KW-0808">Transferase</keyword>
<name>A0AAN9PS62_CANGL</name>
<evidence type="ECO:0000313" key="16">
    <source>
        <dbReference type="EMBL" id="KAK7308239.1"/>
    </source>
</evidence>
<evidence type="ECO:0000256" key="6">
    <source>
        <dbReference type="ARBA" id="ARBA00022741"/>
    </source>
</evidence>
<feature type="binding site" evidence="12">
    <location>
        <position position="359"/>
    </location>
    <ligand>
        <name>ATP</name>
        <dbReference type="ChEBI" id="CHEBI:30616"/>
    </ligand>
</feature>
<evidence type="ECO:0000256" key="8">
    <source>
        <dbReference type="ARBA" id="ARBA00022840"/>
    </source>
</evidence>
<evidence type="ECO:0000256" key="4">
    <source>
        <dbReference type="ARBA" id="ARBA00022692"/>
    </source>
</evidence>
<dbReference type="SMART" id="SM00220">
    <property type="entry name" value="S_TKc"/>
    <property type="match status" value="1"/>
</dbReference>
<evidence type="ECO:0000313" key="17">
    <source>
        <dbReference type="Proteomes" id="UP001367508"/>
    </source>
</evidence>
<comment type="subcellular location">
    <subcellularLocation>
        <location evidence="1">Membrane</location>
        <topology evidence="1">Single-pass membrane protein</topology>
    </subcellularLocation>
</comment>
<gene>
    <name evidence="16" type="ORF">VNO77_41841</name>
</gene>
<keyword evidence="2" id="KW-0723">Serine/threonine-protein kinase</keyword>
<feature type="domain" description="Protein kinase" evidence="15">
    <location>
        <begin position="331"/>
        <end position="615"/>
    </location>
</feature>
<organism evidence="16 17">
    <name type="scientific">Canavalia gladiata</name>
    <name type="common">Sword bean</name>
    <name type="synonym">Dolichos gladiatus</name>
    <dbReference type="NCBI Taxonomy" id="3824"/>
    <lineage>
        <taxon>Eukaryota</taxon>
        <taxon>Viridiplantae</taxon>
        <taxon>Streptophyta</taxon>
        <taxon>Embryophyta</taxon>
        <taxon>Tracheophyta</taxon>
        <taxon>Spermatophyta</taxon>
        <taxon>Magnoliopsida</taxon>
        <taxon>eudicotyledons</taxon>
        <taxon>Gunneridae</taxon>
        <taxon>Pentapetalae</taxon>
        <taxon>rosids</taxon>
        <taxon>fabids</taxon>
        <taxon>Fabales</taxon>
        <taxon>Fabaceae</taxon>
        <taxon>Papilionoideae</taxon>
        <taxon>50 kb inversion clade</taxon>
        <taxon>NPAAA clade</taxon>
        <taxon>indigoferoid/millettioid clade</taxon>
        <taxon>Phaseoleae</taxon>
        <taxon>Canavalia</taxon>
    </lineage>
</organism>
<evidence type="ECO:0000256" key="2">
    <source>
        <dbReference type="ARBA" id="ARBA00022527"/>
    </source>
</evidence>
<dbReference type="PROSITE" id="PS50011">
    <property type="entry name" value="PROTEIN_KINASE_DOM"/>
    <property type="match status" value="1"/>
</dbReference>
<evidence type="ECO:0000256" key="10">
    <source>
        <dbReference type="ARBA" id="ARBA00023136"/>
    </source>
</evidence>
<comment type="caution">
    <text evidence="16">The sequence shown here is derived from an EMBL/GenBank/DDBJ whole genome shotgun (WGS) entry which is preliminary data.</text>
</comment>
<keyword evidence="17" id="KW-1185">Reference proteome</keyword>
<dbReference type="GO" id="GO:0005524">
    <property type="term" value="F:ATP binding"/>
    <property type="evidence" value="ECO:0007669"/>
    <property type="project" value="UniProtKB-UniRule"/>
</dbReference>
<dbReference type="FunFam" id="1.10.510.10:FF:000161">
    <property type="entry name" value="Wall-associated receptor kinase-like 20"/>
    <property type="match status" value="1"/>
</dbReference>
<keyword evidence="10 13" id="KW-0472">Membrane</keyword>
<dbReference type="EMBL" id="JAYMYQ010000010">
    <property type="protein sequence ID" value="KAK7308239.1"/>
    <property type="molecule type" value="Genomic_DNA"/>
</dbReference>
<evidence type="ECO:0000256" key="13">
    <source>
        <dbReference type="SAM" id="Phobius"/>
    </source>
</evidence>
<evidence type="ECO:0000259" key="15">
    <source>
        <dbReference type="PROSITE" id="PS50011"/>
    </source>
</evidence>
<keyword evidence="8 12" id="KW-0067">ATP-binding</keyword>
<accession>A0AAN9PS62</accession>
<protein>
    <recommendedName>
        <fullName evidence="15">Protein kinase domain-containing protein</fullName>
    </recommendedName>
</protein>
<dbReference type="Gene3D" id="3.30.200.20">
    <property type="entry name" value="Phosphorylase Kinase, domain 1"/>
    <property type="match status" value="1"/>
</dbReference>
<evidence type="ECO:0000256" key="1">
    <source>
        <dbReference type="ARBA" id="ARBA00004167"/>
    </source>
</evidence>
<dbReference type="InterPro" id="IPR011009">
    <property type="entry name" value="Kinase-like_dom_sf"/>
</dbReference>
<dbReference type="AlphaFoldDB" id="A0AAN9PS62"/>
<dbReference type="InterPro" id="IPR008271">
    <property type="entry name" value="Ser/Thr_kinase_AS"/>
</dbReference>
<dbReference type="Proteomes" id="UP001367508">
    <property type="component" value="Unassembled WGS sequence"/>
</dbReference>
<sequence>MVHYTFLHLIFLCYFVLPLLAEDERQHKGNCPTYFNCSQFGELQFPFTNTSNLDCGLLIKGCDDQNAHKNVPSSNGTWFRLESIKGNNSISVLDLMLLKYLNSGSCNAFTYDFNATLPPSSPILHFQVKMEHSITVLRCKQALDSEIFNFYKNCDGYDIYYPVKFSGIHDMYPGSENACSTIQLPIKSSSAVDNFPDLYSLLSAKFTILILVSEDCRKCHENGTQCQVDNGLLHCASSKGEADPPQPKQAVLRVVTILKIGLVATGFLNVIILSLIILFFYKRRNSLPDIQIQSNKVHCSPNQNSIPESGSVFFGIPVFSYTELEIATTNFDEARELGSGGFGTVYYGKLHDGREVAVKRLYEHNYRRMEQFTNEIEILTRLRHRNLVSLYGCSSRHSRELLLVYEYIPNGTVACHLHGDLAKTGFLTWPIRMKIAIETASALTYLHASGIIHRDVKTNNILLDNYFCVKVADFGLSRLFPNNATHVSTAPQGTPGYVDPAYHQCYQLTSKSDVYSFGVVLIELISSLKAVDITRDTDEINLSKLAIKKIKNRAFSELVDPSLGFELDKEVKRKILAVAELAFQCLQEDKDLRPSMVEVLETLKRTEGGENKPSI</sequence>
<feature type="transmembrane region" description="Helical" evidence="13">
    <location>
        <begin position="257"/>
        <end position="281"/>
    </location>
</feature>
<dbReference type="Gene3D" id="1.10.510.10">
    <property type="entry name" value="Transferase(Phosphotransferase) domain 1"/>
    <property type="match status" value="1"/>
</dbReference>
<dbReference type="FunFam" id="3.30.200.20:FF:000039">
    <property type="entry name" value="receptor-like protein kinase FERONIA"/>
    <property type="match status" value="1"/>
</dbReference>
<dbReference type="InterPro" id="IPR000719">
    <property type="entry name" value="Prot_kinase_dom"/>
</dbReference>
<evidence type="ECO:0000256" key="12">
    <source>
        <dbReference type="PROSITE-ProRule" id="PRU10141"/>
    </source>
</evidence>
<evidence type="ECO:0000256" key="7">
    <source>
        <dbReference type="ARBA" id="ARBA00022777"/>
    </source>
</evidence>
<feature type="signal peptide" evidence="14">
    <location>
        <begin position="1"/>
        <end position="21"/>
    </location>
</feature>
<proteinExistence type="predicted"/>
<evidence type="ECO:0000256" key="9">
    <source>
        <dbReference type="ARBA" id="ARBA00022989"/>
    </source>
</evidence>
<keyword evidence="9 13" id="KW-1133">Transmembrane helix</keyword>
<dbReference type="InterPro" id="IPR017441">
    <property type="entry name" value="Protein_kinase_ATP_BS"/>
</dbReference>
<dbReference type="Pfam" id="PF00069">
    <property type="entry name" value="Pkinase"/>
    <property type="match status" value="1"/>
</dbReference>
<reference evidence="16 17" key="1">
    <citation type="submission" date="2024-01" db="EMBL/GenBank/DDBJ databases">
        <title>The genomes of 5 underutilized Papilionoideae crops provide insights into root nodulation and disease resistanc.</title>
        <authorList>
            <person name="Jiang F."/>
        </authorList>
    </citation>
    <scope>NUCLEOTIDE SEQUENCE [LARGE SCALE GENOMIC DNA]</scope>
    <source>
        <strain evidence="16">LVBAO_FW01</strain>
        <tissue evidence="16">Leaves</tissue>
    </source>
</reference>